<sequence>MPLMPSLQRHRVQCYLALMLADITALFCGFGLVGYVQGGLAGGQNALLFAQLLLPVYLTVALYDDVYSLDSLRRANRGAVRAVLSLTIAVAVVFFIIFYAAIEQKFSRYIVTAGGATTVALLVALRLTVLQALVSWRCGASVVNELVIDDGGPALSLPGSYHVSASAFGLVPSLTDPNAMDRIGMVLRNADRVIVSSPPERRADWAMVLRGANVAGEVIDDAVSAMMATGARIAEGHGLLLVSEGPLGMRARLVKRLLDITVAGLALIALAPLLLVVAAMIKLEDGGPVFFRQRRVGRSNRYFAMYKFRSMRENKAGRNGSVLTAKNDSRITRIGKFIRATSIDELPQLLNVLSGDMSIVGPRPHATGALAGDKLYWEVDARYWQRHALRPGLTGLAQVRGYRGTTDHEEDLALRLQADLEYLSGWSLWRDIWIMLATVKVLVHSNAY</sequence>
<evidence type="ECO:0000313" key="10">
    <source>
        <dbReference type="EMBL" id="NBC37658.1"/>
    </source>
</evidence>
<organism evidence="10 11">
    <name type="scientific">Novosphingobium ovatum</name>
    <dbReference type="NCBI Taxonomy" id="1908523"/>
    <lineage>
        <taxon>Bacteria</taxon>
        <taxon>Pseudomonadati</taxon>
        <taxon>Pseudomonadota</taxon>
        <taxon>Alphaproteobacteria</taxon>
        <taxon>Sphingomonadales</taxon>
        <taxon>Sphingomonadaceae</taxon>
        <taxon>Novosphingobium</taxon>
    </lineage>
</organism>
<dbReference type="InterPro" id="IPR017475">
    <property type="entry name" value="EPS_sugar_tfrase"/>
</dbReference>
<evidence type="ECO:0000256" key="5">
    <source>
        <dbReference type="ARBA" id="ARBA00022989"/>
    </source>
</evidence>
<evidence type="ECO:0000256" key="1">
    <source>
        <dbReference type="ARBA" id="ARBA00004141"/>
    </source>
</evidence>
<gene>
    <name evidence="10" type="ORF">GTZ99_13970</name>
</gene>
<dbReference type="PANTHER" id="PTHR30576">
    <property type="entry name" value="COLANIC BIOSYNTHESIS UDP-GLUCOSE LIPID CARRIER TRANSFERASE"/>
    <property type="match status" value="1"/>
</dbReference>
<keyword evidence="7" id="KW-0270">Exopolysaccharide synthesis</keyword>
<protein>
    <submittedName>
        <fullName evidence="10">Exopolysaccharide biosynthesis polyprenyl glycosylphosphotransferase</fullName>
    </submittedName>
</protein>
<dbReference type="Proteomes" id="UP000753724">
    <property type="component" value="Unassembled WGS sequence"/>
</dbReference>
<comment type="subcellular location">
    <subcellularLocation>
        <location evidence="1">Membrane</location>
        <topology evidence="1">Multi-pass membrane protein</topology>
    </subcellularLocation>
</comment>
<reference evidence="11" key="1">
    <citation type="submission" date="2020-01" db="EMBL/GenBank/DDBJ databases">
        <title>Sphingomonas sp. strain CSW-10.</title>
        <authorList>
            <person name="Chen W.-M."/>
        </authorList>
    </citation>
    <scope>NUCLEOTIDE SEQUENCE [LARGE SCALE GENOMIC DNA]</scope>
    <source>
        <strain evidence="11">FSY-8</strain>
    </source>
</reference>
<feature type="transmembrane region" description="Helical" evidence="8">
    <location>
        <begin position="12"/>
        <end position="36"/>
    </location>
</feature>
<keyword evidence="6 8" id="KW-0472">Membrane</keyword>
<evidence type="ECO:0000256" key="8">
    <source>
        <dbReference type="SAM" id="Phobius"/>
    </source>
</evidence>
<evidence type="ECO:0000256" key="4">
    <source>
        <dbReference type="ARBA" id="ARBA00022692"/>
    </source>
</evidence>
<feature type="transmembrane region" description="Helical" evidence="8">
    <location>
        <begin position="79"/>
        <end position="102"/>
    </location>
</feature>
<comment type="similarity">
    <text evidence="2">Belongs to the bacterial sugar transferase family.</text>
</comment>
<dbReference type="NCBIfam" id="TIGR03025">
    <property type="entry name" value="EPS_sugtrans"/>
    <property type="match status" value="1"/>
</dbReference>
<feature type="transmembrane region" description="Helical" evidence="8">
    <location>
        <begin position="48"/>
        <end position="67"/>
    </location>
</feature>
<evidence type="ECO:0000313" key="11">
    <source>
        <dbReference type="Proteomes" id="UP000753724"/>
    </source>
</evidence>
<dbReference type="PANTHER" id="PTHR30576:SF0">
    <property type="entry name" value="UNDECAPRENYL-PHOSPHATE N-ACETYLGALACTOSAMINYL 1-PHOSPHATE TRANSFERASE-RELATED"/>
    <property type="match status" value="1"/>
</dbReference>
<comment type="caution">
    <text evidence="10">The sequence shown here is derived from an EMBL/GenBank/DDBJ whole genome shotgun (WGS) entry which is preliminary data.</text>
</comment>
<evidence type="ECO:0000256" key="6">
    <source>
        <dbReference type="ARBA" id="ARBA00023136"/>
    </source>
</evidence>
<feature type="transmembrane region" description="Helical" evidence="8">
    <location>
        <begin position="108"/>
        <end position="127"/>
    </location>
</feature>
<keyword evidence="11" id="KW-1185">Reference proteome</keyword>
<proteinExistence type="inferred from homology"/>
<evidence type="ECO:0000256" key="2">
    <source>
        <dbReference type="ARBA" id="ARBA00006464"/>
    </source>
</evidence>
<accession>A0ABW9XGQ8</accession>
<feature type="domain" description="Bacterial sugar transferase" evidence="9">
    <location>
        <begin position="255"/>
        <end position="443"/>
    </location>
</feature>
<keyword evidence="4 8" id="KW-0812">Transmembrane</keyword>
<name>A0ABW9XGQ8_9SPHN</name>
<dbReference type="EMBL" id="JAAAPO010000005">
    <property type="protein sequence ID" value="NBC37658.1"/>
    <property type="molecule type" value="Genomic_DNA"/>
</dbReference>
<keyword evidence="3" id="KW-0808">Transferase</keyword>
<dbReference type="Pfam" id="PF02397">
    <property type="entry name" value="Bac_transf"/>
    <property type="match status" value="1"/>
</dbReference>
<dbReference type="InterPro" id="IPR003362">
    <property type="entry name" value="Bact_transf"/>
</dbReference>
<keyword evidence="5 8" id="KW-1133">Transmembrane helix</keyword>
<feature type="transmembrane region" description="Helical" evidence="8">
    <location>
        <begin position="257"/>
        <end position="281"/>
    </location>
</feature>
<evidence type="ECO:0000256" key="7">
    <source>
        <dbReference type="ARBA" id="ARBA00023169"/>
    </source>
</evidence>
<evidence type="ECO:0000259" key="9">
    <source>
        <dbReference type="Pfam" id="PF02397"/>
    </source>
</evidence>
<evidence type="ECO:0000256" key="3">
    <source>
        <dbReference type="ARBA" id="ARBA00022679"/>
    </source>
</evidence>